<evidence type="ECO:0000256" key="1">
    <source>
        <dbReference type="ARBA" id="ARBA00004635"/>
    </source>
</evidence>
<reference evidence="12" key="1">
    <citation type="submission" date="2016-05" db="EMBL/GenBank/DDBJ databases">
        <title>Paenibacillus oryzae. sp. nov., isolated from the rice root.</title>
        <authorList>
            <person name="Zhang J."/>
            <person name="Zhang X."/>
        </authorList>
    </citation>
    <scope>NUCLEOTIDE SEQUENCE [LARGE SCALE GENOMIC DNA]</scope>
    <source>
        <strain evidence="12">KCTC13222</strain>
    </source>
</reference>
<evidence type="ECO:0000256" key="6">
    <source>
        <dbReference type="ARBA" id="ARBA00023139"/>
    </source>
</evidence>
<evidence type="ECO:0000256" key="5">
    <source>
        <dbReference type="ARBA" id="ARBA00023136"/>
    </source>
</evidence>
<keyword evidence="3" id="KW-0309">Germination</keyword>
<dbReference type="InterPro" id="IPR038501">
    <property type="entry name" value="Spore_GerAC_C_sf"/>
</dbReference>
<feature type="signal peptide" evidence="8">
    <location>
        <begin position="1"/>
        <end position="22"/>
    </location>
</feature>
<dbReference type="STRING" id="512399.A8709_05825"/>
<feature type="domain" description="Spore germination GerAC-like C-terminal" evidence="9">
    <location>
        <begin position="218"/>
        <end position="352"/>
    </location>
</feature>
<evidence type="ECO:0000256" key="8">
    <source>
        <dbReference type="SAM" id="SignalP"/>
    </source>
</evidence>
<dbReference type="Pfam" id="PF25198">
    <property type="entry name" value="Spore_GerAC_N"/>
    <property type="match status" value="1"/>
</dbReference>
<proteinExistence type="inferred from homology"/>
<dbReference type="InterPro" id="IPR057336">
    <property type="entry name" value="GerAC_N"/>
</dbReference>
<evidence type="ECO:0000256" key="7">
    <source>
        <dbReference type="ARBA" id="ARBA00023288"/>
    </source>
</evidence>
<gene>
    <name evidence="11" type="ORF">A8709_05825</name>
</gene>
<accession>A0A1C0ZSZ2</accession>
<evidence type="ECO:0000259" key="9">
    <source>
        <dbReference type="Pfam" id="PF05504"/>
    </source>
</evidence>
<dbReference type="Pfam" id="PF05504">
    <property type="entry name" value="Spore_GerAC"/>
    <property type="match status" value="1"/>
</dbReference>
<dbReference type="NCBIfam" id="TIGR02887">
    <property type="entry name" value="spore_ger_x_C"/>
    <property type="match status" value="1"/>
</dbReference>
<feature type="chain" id="PRO_5039539701" evidence="8">
    <location>
        <begin position="23"/>
        <end position="387"/>
    </location>
</feature>
<comment type="subcellular location">
    <subcellularLocation>
        <location evidence="1">Membrane</location>
        <topology evidence="1">Lipid-anchor</topology>
    </subcellularLocation>
</comment>
<evidence type="ECO:0000313" key="11">
    <source>
        <dbReference type="EMBL" id="OCT11198.1"/>
    </source>
</evidence>
<evidence type="ECO:0000256" key="4">
    <source>
        <dbReference type="ARBA" id="ARBA00022729"/>
    </source>
</evidence>
<dbReference type="Gene3D" id="3.30.300.210">
    <property type="entry name" value="Nutrient germinant receptor protein C, domain 3"/>
    <property type="match status" value="1"/>
</dbReference>
<dbReference type="InterPro" id="IPR046953">
    <property type="entry name" value="Spore_GerAC-like_C"/>
</dbReference>
<comment type="caution">
    <text evidence="11">The sequence shown here is derived from an EMBL/GenBank/DDBJ whole genome shotgun (WGS) entry which is preliminary data.</text>
</comment>
<evidence type="ECO:0000313" key="12">
    <source>
        <dbReference type="Proteomes" id="UP000093309"/>
    </source>
</evidence>
<evidence type="ECO:0000259" key="10">
    <source>
        <dbReference type="Pfam" id="PF25198"/>
    </source>
</evidence>
<evidence type="ECO:0000256" key="2">
    <source>
        <dbReference type="ARBA" id="ARBA00007886"/>
    </source>
</evidence>
<dbReference type="PANTHER" id="PTHR35789:SF1">
    <property type="entry name" value="SPORE GERMINATION PROTEIN B3"/>
    <property type="match status" value="1"/>
</dbReference>
<sequence length="387" mass="44427">MKATLAKWLCAALMLLSQTGCWDLKTIQDTNYMTAIGFDYKDGKYIVYGQMLDFASVAKQEAGQSSQPPLIWVGKEEGVTVNDAFNKLYQTSQQRVFWGHVGAYLFTKDALNKGIANFVDGSIRYSETRFTQWVYSTDDPIESIFSVIPFFNVSPMNSLLMQPIDNYRQISLITPHRLFWLVSRYREPGNTVMIPSLSIDKGVWKKNTKPDAKLRYSGVYALNKYRDLQWVSETQYRGARWLDQYTSRTPVNVFKDGEPAQSVSVTHPKAKIKPHVNGDQAIFDIEIKAKASVQEILRTLDEATLKSLIEQQIKEEIIQTFELGKSHKVDVYRFEHVLYKDDFPAWAKLTDKGEKPLSDFVLGEVTIKLDILHSGMLRMDNHRSDQY</sequence>
<dbReference type="EMBL" id="LYPC01000028">
    <property type="protein sequence ID" value="OCT11198.1"/>
    <property type="molecule type" value="Genomic_DNA"/>
</dbReference>
<dbReference type="PANTHER" id="PTHR35789">
    <property type="entry name" value="SPORE GERMINATION PROTEIN B3"/>
    <property type="match status" value="1"/>
</dbReference>
<keyword evidence="7" id="KW-0449">Lipoprotein</keyword>
<feature type="domain" description="Spore germination protein N-terminal" evidence="10">
    <location>
        <begin position="25"/>
        <end position="198"/>
    </location>
</feature>
<dbReference type="RefSeq" id="WP_065858006.1">
    <property type="nucleotide sequence ID" value="NZ_LYPC01000028.1"/>
</dbReference>
<organism evidence="11 12">
    <name type="scientific">Paenibacillus pectinilyticus</name>
    <dbReference type="NCBI Taxonomy" id="512399"/>
    <lineage>
        <taxon>Bacteria</taxon>
        <taxon>Bacillati</taxon>
        <taxon>Bacillota</taxon>
        <taxon>Bacilli</taxon>
        <taxon>Bacillales</taxon>
        <taxon>Paenibacillaceae</taxon>
        <taxon>Paenibacillus</taxon>
    </lineage>
</organism>
<dbReference type="GO" id="GO:0009847">
    <property type="term" value="P:spore germination"/>
    <property type="evidence" value="ECO:0007669"/>
    <property type="project" value="InterPro"/>
</dbReference>
<keyword evidence="12" id="KW-1185">Reference proteome</keyword>
<comment type="similarity">
    <text evidence="2">Belongs to the GerABKC lipoprotein family.</text>
</comment>
<keyword evidence="4 8" id="KW-0732">Signal</keyword>
<dbReference type="OrthoDB" id="2380468at2"/>
<keyword evidence="5" id="KW-0472">Membrane</keyword>
<keyword evidence="6" id="KW-0564">Palmitate</keyword>
<dbReference type="InterPro" id="IPR008844">
    <property type="entry name" value="Spore_GerAC-like"/>
</dbReference>
<dbReference type="AlphaFoldDB" id="A0A1C0ZSZ2"/>
<evidence type="ECO:0000256" key="3">
    <source>
        <dbReference type="ARBA" id="ARBA00022544"/>
    </source>
</evidence>
<dbReference type="GO" id="GO:0016020">
    <property type="term" value="C:membrane"/>
    <property type="evidence" value="ECO:0007669"/>
    <property type="project" value="UniProtKB-SubCell"/>
</dbReference>
<dbReference type="Proteomes" id="UP000093309">
    <property type="component" value="Unassembled WGS sequence"/>
</dbReference>
<protein>
    <submittedName>
        <fullName evidence="11">Uncharacterized protein</fullName>
    </submittedName>
</protein>
<name>A0A1C0ZSZ2_9BACL</name>